<dbReference type="SUPFAM" id="SSF52283">
    <property type="entry name" value="Formate/glycerate dehydrogenase catalytic domain-like"/>
    <property type="match status" value="1"/>
</dbReference>
<evidence type="ECO:0000259" key="5">
    <source>
        <dbReference type="Pfam" id="PF00389"/>
    </source>
</evidence>
<dbReference type="FunFam" id="3.40.50.720:FF:000203">
    <property type="entry name" value="D-3-phosphoglycerate dehydrogenase (SerA)"/>
    <property type="match status" value="1"/>
</dbReference>
<dbReference type="Pfam" id="PF02826">
    <property type="entry name" value="2-Hacid_dh_C"/>
    <property type="match status" value="1"/>
</dbReference>
<accession>A0A1M5ZKY8</accession>
<dbReference type="InterPro" id="IPR050418">
    <property type="entry name" value="D-iso_2-hydroxyacid_DH_PdxB"/>
</dbReference>
<comment type="similarity">
    <text evidence="1 4">Belongs to the D-isomer specific 2-hydroxyacid dehydrogenase family.</text>
</comment>
<dbReference type="CDD" id="cd12162">
    <property type="entry name" value="2-Hacid_dh_4"/>
    <property type="match status" value="1"/>
</dbReference>
<gene>
    <name evidence="7" type="ORF">SAMN02745129_0389</name>
</gene>
<dbReference type="AlphaFoldDB" id="A0A1M5ZKY8"/>
<dbReference type="InterPro" id="IPR036291">
    <property type="entry name" value="NAD(P)-bd_dom_sf"/>
</dbReference>
<dbReference type="Pfam" id="PF00389">
    <property type="entry name" value="2-Hacid_dh"/>
    <property type="match status" value="1"/>
</dbReference>
<dbReference type="PANTHER" id="PTHR43761:SF1">
    <property type="entry name" value="D-ISOMER SPECIFIC 2-HYDROXYACID DEHYDROGENASE CATALYTIC DOMAIN-CONTAINING PROTEIN-RELATED"/>
    <property type="match status" value="1"/>
</dbReference>
<keyword evidence="3" id="KW-0520">NAD</keyword>
<name>A0A1M5ZKY8_9GAMM</name>
<dbReference type="InterPro" id="IPR006139">
    <property type="entry name" value="D-isomer_2_OHA_DH_cat_dom"/>
</dbReference>
<evidence type="ECO:0000256" key="4">
    <source>
        <dbReference type="RuleBase" id="RU003719"/>
    </source>
</evidence>
<dbReference type="Proteomes" id="UP000184268">
    <property type="component" value="Unassembled WGS sequence"/>
</dbReference>
<reference evidence="7 8" key="1">
    <citation type="submission" date="2016-11" db="EMBL/GenBank/DDBJ databases">
        <authorList>
            <person name="Jaros S."/>
            <person name="Januszkiewicz K."/>
            <person name="Wedrychowicz H."/>
        </authorList>
    </citation>
    <scope>NUCLEOTIDE SEQUENCE [LARGE SCALE GENOMIC DNA]</scope>
    <source>
        <strain evidence="7 8">DSM 16917</strain>
    </source>
</reference>
<dbReference type="PROSITE" id="PS00670">
    <property type="entry name" value="D_2_HYDROXYACID_DH_2"/>
    <property type="match status" value="1"/>
</dbReference>
<feature type="domain" description="D-isomer specific 2-hydroxyacid dehydrogenase NAD-binding" evidence="6">
    <location>
        <begin position="108"/>
        <end position="286"/>
    </location>
</feature>
<dbReference type="PANTHER" id="PTHR43761">
    <property type="entry name" value="D-ISOMER SPECIFIC 2-HYDROXYACID DEHYDROGENASE FAMILY PROTEIN (AFU_ORTHOLOGUE AFUA_1G13630)"/>
    <property type="match status" value="1"/>
</dbReference>
<evidence type="ECO:0000256" key="2">
    <source>
        <dbReference type="ARBA" id="ARBA00023002"/>
    </source>
</evidence>
<dbReference type="Gene3D" id="3.40.50.720">
    <property type="entry name" value="NAD(P)-binding Rossmann-like Domain"/>
    <property type="match status" value="2"/>
</dbReference>
<evidence type="ECO:0000256" key="1">
    <source>
        <dbReference type="ARBA" id="ARBA00005854"/>
    </source>
</evidence>
<evidence type="ECO:0000259" key="6">
    <source>
        <dbReference type="Pfam" id="PF02826"/>
    </source>
</evidence>
<evidence type="ECO:0000313" key="8">
    <source>
        <dbReference type="Proteomes" id="UP000184268"/>
    </source>
</evidence>
<feature type="domain" description="D-isomer specific 2-hydroxyacid dehydrogenase catalytic" evidence="5">
    <location>
        <begin position="19"/>
        <end position="318"/>
    </location>
</feature>
<proteinExistence type="inferred from homology"/>
<dbReference type="STRING" id="299255.SAMN02745129_0389"/>
<dbReference type="GO" id="GO:0051287">
    <property type="term" value="F:NAD binding"/>
    <property type="evidence" value="ECO:0007669"/>
    <property type="project" value="InterPro"/>
</dbReference>
<dbReference type="OrthoDB" id="9805416at2"/>
<protein>
    <submittedName>
        <fullName evidence="7">Glycerate dehydrogenase</fullName>
    </submittedName>
</protein>
<keyword evidence="8" id="KW-1185">Reference proteome</keyword>
<sequence length="318" mass="33850">MQRIVVLDGVPLNPGDLDWQPLAALGALQVHQRTLPEQVVERAQEAEFVLTNKVVLDETTLAQLPKLRYIGVLATGVNVVDLAAAARRGIVVTNVPGYGPESVAQMAFAHLLHHTSRLAQHDAAVKAGQWSESPDFCFWHSPLTALAGKTLGVVGFGDIGQAVARIAHGFGMSVLVHTRRERTDLPTGYRWVSQSALFAESDVVSLHCPQTEANQGFVNAALLRTMKPSAFLLNTARGGLIQEADLAAALRDGVIAGAGLDVLSSEPPSADNPLLAAPNCSISPHNSWATLEARQNLLNIAIGNLAAFQSGTPRHQVN</sequence>
<dbReference type="RefSeq" id="WP_067665311.1">
    <property type="nucleotide sequence ID" value="NZ_FQXG01000013.1"/>
</dbReference>
<dbReference type="EMBL" id="FQXG01000013">
    <property type="protein sequence ID" value="SHI24900.1"/>
    <property type="molecule type" value="Genomic_DNA"/>
</dbReference>
<dbReference type="SUPFAM" id="SSF51735">
    <property type="entry name" value="NAD(P)-binding Rossmann-fold domains"/>
    <property type="match status" value="1"/>
</dbReference>
<dbReference type="InterPro" id="IPR006140">
    <property type="entry name" value="D-isomer_DH_NAD-bd"/>
</dbReference>
<evidence type="ECO:0000256" key="3">
    <source>
        <dbReference type="ARBA" id="ARBA00023027"/>
    </source>
</evidence>
<evidence type="ECO:0000313" key="7">
    <source>
        <dbReference type="EMBL" id="SHI24900.1"/>
    </source>
</evidence>
<dbReference type="InterPro" id="IPR029753">
    <property type="entry name" value="D-isomer_DH_CS"/>
</dbReference>
<dbReference type="GO" id="GO:0016616">
    <property type="term" value="F:oxidoreductase activity, acting on the CH-OH group of donors, NAD or NADP as acceptor"/>
    <property type="evidence" value="ECO:0007669"/>
    <property type="project" value="InterPro"/>
</dbReference>
<organism evidence="7 8">
    <name type="scientific">Ferrimonas marina</name>
    <dbReference type="NCBI Taxonomy" id="299255"/>
    <lineage>
        <taxon>Bacteria</taxon>
        <taxon>Pseudomonadati</taxon>
        <taxon>Pseudomonadota</taxon>
        <taxon>Gammaproteobacteria</taxon>
        <taxon>Alteromonadales</taxon>
        <taxon>Ferrimonadaceae</taxon>
        <taxon>Ferrimonas</taxon>
    </lineage>
</organism>
<keyword evidence="2 4" id="KW-0560">Oxidoreductase</keyword>